<evidence type="ECO:0008006" key="3">
    <source>
        <dbReference type="Google" id="ProtNLM"/>
    </source>
</evidence>
<dbReference type="InterPro" id="IPR029063">
    <property type="entry name" value="SAM-dependent_MTases_sf"/>
</dbReference>
<sequence length="165" mass="18270">MLGRYDIVHVRLVIFVVRNHDPRDIIRNLMKLLKPGGWLQWDKLDLSGSHIERGPGNDVPAPAAEAALRRVQSISVNHSTGYLASTLQEVGMTKSNRDVYIIPPQWAKMFSDAHLMMEDELPMPSPEAKAKAEEISTISEDSKKGATISTPLTVTVAQKPLVGFD</sequence>
<evidence type="ECO:0000313" key="1">
    <source>
        <dbReference type="EMBL" id="KAF1975877.1"/>
    </source>
</evidence>
<organism evidence="1 2">
    <name type="scientific">Bimuria novae-zelandiae CBS 107.79</name>
    <dbReference type="NCBI Taxonomy" id="1447943"/>
    <lineage>
        <taxon>Eukaryota</taxon>
        <taxon>Fungi</taxon>
        <taxon>Dikarya</taxon>
        <taxon>Ascomycota</taxon>
        <taxon>Pezizomycotina</taxon>
        <taxon>Dothideomycetes</taxon>
        <taxon>Pleosporomycetidae</taxon>
        <taxon>Pleosporales</taxon>
        <taxon>Massarineae</taxon>
        <taxon>Didymosphaeriaceae</taxon>
        <taxon>Bimuria</taxon>
    </lineage>
</organism>
<dbReference type="EMBL" id="ML976669">
    <property type="protein sequence ID" value="KAF1975877.1"/>
    <property type="molecule type" value="Genomic_DNA"/>
</dbReference>
<dbReference type="OrthoDB" id="3767922at2759"/>
<dbReference type="SUPFAM" id="SSF53335">
    <property type="entry name" value="S-adenosyl-L-methionine-dependent methyltransferases"/>
    <property type="match status" value="1"/>
</dbReference>
<gene>
    <name evidence="1" type="ORF">BU23DRAFT_69655</name>
</gene>
<name>A0A6A5VRJ6_9PLEO</name>
<accession>A0A6A5VRJ6</accession>
<dbReference type="Gene3D" id="3.40.50.150">
    <property type="entry name" value="Vaccinia Virus protein VP39"/>
    <property type="match status" value="1"/>
</dbReference>
<protein>
    <recommendedName>
        <fullName evidence="3">Methyltransferase type 11 domain-containing protein</fullName>
    </recommendedName>
</protein>
<dbReference type="AlphaFoldDB" id="A0A6A5VRJ6"/>
<evidence type="ECO:0000313" key="2">
    <source>
        <dbReference type="Proteomes" id="UP000800036"/>
    </source>
</evidence>
<dbReference type="Proteomes" id="UP000800036">
    <property type="component" value="Unassembled WGS sequence"/>
</dbReference>
<proteinExistence type="predicted"/>
<reference evidence="1" key="1">
    <citation type="journal article" date="2020" name="Stud. Mycol.">
        <title>101 Dothideomycetes genomes: a test case for predicting lifestyles and emergence of pathogens.</title>
        <authorList>
            <person name="Haridas S."/>
            <person name="Albert R."/>
            <person name="Binder M."/>
            <person name="Bloem J."/>
            <person name="Labutti K."/>
            <person name="Salamov A."/>
            <person name="Andreopoulos B."/>
            <person name="Baker S."/>
            <person name="Barry K."/>
            <person name="Bills G."/>
            <person name="Bluhm B."/>
            <person name="Cannon C."/>
            <person name="Castanera R."/>
            <person name="Culley D."/>
            <person name="Daum C."/>
            <person name="Ezra D."/>
            <person name="Gonzalez J."/>
            <person name="Henrissat B."/>
            <person name="Kuo A."/>
            <person name="Liang C."/>
            <person name="Lipzen A."/>
            <person name="Lutzoni F."/>
            <person name="Magnuson J."/>
            <person name="Mondo S."/>
            <person name="Nolan M."/>
            <person name="Ohm R."/>
            <person name="Pangilinan J."/>
            <person name="Park H.-J."/>
            <person name="Ramirez L."/>
            <person name="Alfaro M."/>
            <person name="Sun H."/>
            <person name="Tritt A."/>
            <person name="Yoshinaga Y."/>
            <person name="Zwiers L.-H."/>
            <person name="Turgeon B."/>
            <person name="Goodwin S."/>
            <person name="Spatafora J."/>
            <person name="Crous P."/>
            <person name="Grigoriev I."/>
        </authorList>
    </citation>
    <scope>NUCLEOTIDE SEQUENCE</scope>
    <source>
        <strain evidence="1">CBS 107.79</strain>
    </source>
</reference>
<keyword evidence="2" id="KW-1185">Reference proteome</keyword>